<feature type="compositionally biased region" description="Pro residues" evidence="3">
    <location>
        <begin position="291"/>
        <end position="303"/>
    </location>
</feature>
<dbReference type="CDD" id="cd00105">
    <property type="entry name" value="KH-I"/>
    <property type="match status" value="1"/>
</dbReference>
<dbReference type="PROSITE" id="PS50084">
    <property type="entry name" value="KH_TYPE_1"/>
    <property type="match status" value="3"/>
</dbReference>
<evidence type="ECO:0000313" key="5">
    <source>
        <dbReference type="EMBL" id="KAJ8610866.1"/>
    </source>
</evidence>
<organism evidence="5 6">
    <name type="scientific">Chrysophaeum taylorii</name>
    <dbReference type="NCBI Taxonomy" id="2483200"/>
    <lineage>
        <taxon>Eukaryota</taxon>
        <taxon>Sar</taxon>
        <taxon>Stramenopiles</taxon>
        <taxon>Ochrophyta</taxon>
        <taxon>Pelagophyceae</taxon>
        <taxon>Pelagomonadales</taxon>
        <taxon>Pelagomonadaceae</taxon>
        <taxon>Chrysophaeum</taxon>
    </lineage>
</organism>
<feature type="compositionally biased region" description="Low complexity" evidence="3">
    <location>
        <begin position="314"/>
        <end position="329"/>
    </location>
</feature>
<feature type="region of interest" description="Disordered" evidence="3">
    <location>
        <begin position="40"/>
        <end position="81"/>
    </location>
</feature>
<feature type="compositionally biased region" description="Low complexity" evidence="3">
    <location>
        <begin position="10"/>
        <end position="28"/>
    </location>
</feature>
<feature type="region of interest" description="Disordered" evidence="3">
    <location>
        <begin position="290"/>
        <end position="356"/>
    </location>
</feature>
<reference evidence="5" key="1">
    <citation type="submission" date="2023-01" db="EMBL/GenBank/DDBJ databases">
        <title>Metagenome sequencing of chrysophaentin producing Chrysophaeum taylorii.</title>
        <authorList>
            <person name="Davison J."/>
            <person name="Bewley C."/>
        </authorList>
    </citation>
    <scope>NUCLEOTIDE SEQUENCE</scope>
    <source>
        <strain evidence="5">NIES-1699</strain>
    </source>
</reference>
<dbReference type="AlphaFoldDB" id="A0AAD7ULH5"/>
<dbReference type="InterPro" id="IPR004087">
    <property type="entry name" value="KH_dom"/>
</dbReference>
<dbReference type="EMBL" id="JAQMWT010000092">
    <property type="protein sequence ID" value="KAJ8610866.1"/>
    <property type="molecule type" value="Genomic_DNA"/>
</dbReference>
<dbReference type="Proteomes" id="UP001230188">
    <property type="component" value="Unassembled WGS sequence"/>
</dbReference>
<feature type="compositionally biased region" description="Low complexity" evidence="3">
    <location>
        <begin position="40"/>
        <end position="57"/>
    </location>
</feature>
<feature type="region of interest" description="Disordered" evidence="3">
    <location>
        <begin position="464"/>
        <end position="485"/>
    </location>
</feature>
<feature type="domain" description="K Homology" evidence="4">
    <location>
        <begin position="83"/>
        <end position="150"/>
    </location>
</feature>
<dbReference type="SMART" id="SM00322">
    <property type="entry name" value="KH"/>
    <property type="match status" value="3"/>
</dbReference>
<protein>
    <recommendedName>
        <fullName evidence="4">K Homology domain-containing protein</fullName>
    </recommendedName>
</protein>
<evidence type="ECO:0000259" key="4">
    <source>
        <dbReference type="SMART" id="SM00322"/>
    </source>
</evidence>
<evidence type="ECO:0000256" key="1">
    <source>
        <dbReference type="ARBA" id="ARBA00022737"/>
    </source>
</evidence>
<dbReference type="Pfam" id="PF00013">
    <property type="entry name" value="KH_1"/>
    <property type="match status" value="3"/>
</dbReference>
<dbReference type="InterPro" id="IPR004088">
    <property type="entry name" value="KH_dom_type_1"/>
</dbReference>
<dbReference type="Gene3D" id="3.30.1370.10">
    <property type="entry name" value="K Homology domain, type 1"/>
    <property type="match status" value="2"/>
</dbReference>
<dbReference type="PANTHER" id="PTHR10288">
    <property type="entry name" value="KH DOMAIN CONTAINING RNA BINDING PROTEIN"/>
    <property type="match status" value="1"/>
</dbReference>
<feature type="region of interest" description="Disordered" evidence="3">
    <location>
        <begin position="1"/>
        <end position="28"/>
    </location>
</feature>
<keyword evidence="1" id="KW-0677">Repeat</keyword>
<sequence>MKREPPPKDSGPNSSVGSSSGGATATAPGAGAAVVVVNAASGGSSSSSGSSSASLAAAPPPASAAPESPGDPKRPNEGGFKSPLGVMNFIIPTNSVSGVIGKGGATVREIVRTTRCRVSVACQTARPVVVLIGGSRERLAALREIRRLVADEAALSMLVPERQLGLVIGKAGAHIADVAARTNAQLSLSRESYPDSEIPAHVPRDGPQKELTLTGDFEAVQNAVDLVLAKLDEHFPTEILASGRDVHRGAAAALGRGVLPLQTRGLPARDAPASATPLLDALSARQRGAVPPQPYAFAPPRPLPAGGANGGPQSAPAATASSAPAATASPPAPPHPTTLRPLVTPRRPPSFPQQQQQSFFPLAPGPPLLGVATLQQRELRVEARPNLMVSIPKREVGGYIGKDGAHVRELERLSGARISVESSKGEADKASTVTFRGTIDENVRAYQLTVQLLAELHHASANAINTDQRPRIPAASAAGHPPTTA</sequence>
<dbReference type="InterPro" id="IPR036612">
    <property type="entry name" value="KH_dom_type_1_sf"/>
</dbReference>
<feature type="domain" description="K Homology" evidence="4">
    <location>
        <begin position="383"/>
        <end position="454"/>
    </location>
</feature>
<dbReference type="GO" id="GO:0003723">
    <property type="term" value="F:RNA binding"/>
    <property type="evidence" value="ECO:0007669"/>
    <property type="project" value="UniProtKB-UniRule"/>
</dbReference>
<dbReference type="Gene3D" id="3.30.310.210">
    <property type="match status" value="1"/>
</dbReference>
<keyword evidence="2" id="KW-0694">RNA-binding</keyword>
<accession>A0AAD7ULH5</accession>
<gene>
    <name evidence="5" type="ORF">CTAYLR_009126</name>
</gene>
<keyword evidence="6" id="KW-1185">Reference proteome</keyword>
<dbReference type="SUPFAM" id="SSF54791">
    <property type="entry name" value="Eukaryotic type KH-domain (KH-domain type I)"/>
    <property type="match status" value="3"/>
</dbReference>
<name>A0AAD7ULH5_9STRA</name>
<evidence type="ECO:0000313" key="6">
    <source>
        <dbReference type="Proteomes" id="UP001230188"/>
    </source>
</evidence>
<feature type="domain" description="K Homology" evidence="4">
    <location>
        <begin position="151"/>
        <end position="232"/>
    </location>
</feature>
<comment type="caution">
    <text evidence="5">The sequence shown here is derived from an EMBL/GenBank/DDBJ whole genome shotgun (WGS) entry which is preliminary data.</text>
</comment>
<evidence type="ECO:0000256" key="3">
    <source>
        <dbReference type="SAM" id="MobiDB-lite"/>
    </source>
</evidence>
<proteinExistence type="predicted"/>
<evidence type="ECO:0000256" key="2">
    <source>
        <dbReference type="PROSITE-ProRule" id="PRU00117"/>
    </source>
</evidence>